<gene>
    <name evidence="1" type="ORF">KDL01_17750</name>
</gene>
<keyword evidence="2" id="KW-1185">Reference proteome</keyword>
<organism evidence="1 2">
    <name type="scientific">Actinospica durhamensis</name>
    <dbReference type="NCBI Taxonomy" id="1508375"/>
    <lineage>
        <taxon>Bacteria</taxon>
        <taxon>Bacillati</taxon>
        <taxon>Actinomycetota</taxon>
        <taxon>Actinomycetes</taxon>
        <taxon>Catenulisporales</taxon>
        <taxon>Actinospicaceae</taxon>
        <taxon>Actinospica</taxon>
    </lineage>
</organism>
<dbReference type="PIRSF" id="PIRSF035170">
    <property type="entry name" value="HD_phosphohydro"/>
    <property type="match status" value="1"/>
</dbReference>
<evidence type="ECO:0000313" key="1">
    <source>
        <dbReference type="EMBL" id="MBR7835123.1"/>
    </source>
</evidence>
<protein>
    <submittedName>
        <fullName evidence="1">Metal-dependent phosphohydrolase</fullName>
    </submittedName>
</protein>
<dbReference type="PANTHER" id="PTHR21174">
    <property type="match status" value="1"/>
</dbReference>
<reference evidence="1" key="1">
    <citation type="submission" date="2021-04" db="EMBL/GenBank/DDBJ databases">
        <title>Genome based classification of Actinospica acidithermotolerans sp. nov., an actinobacterium isolated from an Indonesian hot spring.</title>
        <authorList>
            <person name="Kusuma A.B."/>
            <person name="Putra K.E."/>
            <person name="Nafisah S."/>
            <person name="Loh J."/>
            <person name="Nouioui I."/>
            <person name="Goodfellow M."/>
        </authorList>
    </citation>
    <scope>NUCLEOTIDE SEQUENCE</scope>
    <source>
        <strain evidence="1">CSCA 57</strain>
    </source>
</reference>
<dbReference type="Gene3D" id="1.10.3210.10">
    <property type="entry name" value="Hypothetical protein af1432"/>
    <property type="match status" value="1"/>
</dbReference>
<dbReference type="InterPro" id="IPR009218">
    <property type="entry name" value="HD_phosphohydro"/>
</dbReference>
<dbReference type="AlphaFoldDB" id="A0A941ISP9"/>
<accession>A0A941ISP9</accession>
<dbReference type="SUPFAM" id="SSF109604">
    <property type="entry name" value="HD-domain/PDEase-like"/>
    <property type="match status" value="1"/>
</dbReference>
<dbReference type="PANTHER" id="PTHR21174:SF0">
    <property type="entry name" value="HD PHOSPHOHYDROLASE FAMILY PROTEIN-RELATED"/>
    <property type="match status" value="1"/>
</dbReference>
<evidence type="ECO:0000313" key="2">
    <source>
        <dbReference type="Proteomes" id="UP000675781"/>
    </source>
</evidence>
<proteinExistence type="predicted"/>
<dbReference type="EMBL" id="JAGSOG010000083">
    <property type="protein sequence ID" value="MBR7835123.1"/>
    <property type="molecule type" value="Genomic_DNA"/>
</dbReference>
<name>A0A941ISP9_9ACTN</name>
<dbReference type="Proteomes" id="UP000675781">
    <property type="component" value="Unassembled WGS sequence"/>
</dbReference>
<sequence>MNALLEAWTALIGSEGGRAAGADLLARYAEPHRRYHDVRHLEDVLAIVDELAGEAADPDAVRLAAWFHDAVYAVGHDAAASDAEVSDAAASDAGISNEEASARLAERVLGALGVAEARIRETARLVRLTQTHDPDPADRNAAVLCDADLAILGAAPERYREYAQAVRAEYAAVPDDAFRRGRAEILRSLLAARTLFHTAAARTRYEARARANLAAEIAALTA</sequence>
<comment type="caution">
    <text evidence="1">The sequence shown here is derived from an EMBL/GenBank/DDBJ whole genome shotgun (WGS) entry which is preliminary data.</text>
</comment>